<keyword evidence="6" id="KW-0378">Hydrolase</keyword>
<keyword evidence="4" id="KW-0949">S-adenosyl-L-methionine</keyword>
<accession>A0A1J4U3N1</accession>
<protein>
    <recommendedName>
        <fullName evidence="9">MPN domain-containing protein</fullName>
    </recommendedName>
</protein>
<evidence type="ECO:0000259" key="9">
    <source>
        <dbReference type="PROSITE" id="PS50249"/>
    </source>
</evidence>
<dbReference type="PANTHER" id="PTHR30471:SF3">
    <property type="entry name" value="UPF0758 PROTEIN YEES-RELATED"/>
    <property type="match status" value="1"/>
</dbReference>
<proteinExistence type="predicted"/>
<dbReference type="Pfam" id="PF02086">
    <property type="entry name" value="MethyltransfD12"/>
    <property type="match status" value="1"/>
</dbReference>
<evidence type="ECO:0000313" key="11">
    <source>
        <dbReference type="Proteomes" id="UP000182465"/>
    </source>
</evidence>
<dbReference type="InterPro" id="IPR020891">
    <property type="entry name" value="UPF0758_CS"/>
</dbReference>
<keyword evidence="2" id="KW-0645">Protease</keyword>
<evidence type="ECO:0000256" key="7">
    <source>
        <dbReference type="ARBA" id="ARBA00022833"/>
    </source>
</evidence>
<keyword evidence="5" id="KW-0479">Metal-binding</keyword>
<name>A0A1J4U3N1_9BACT</name>
<dbReference type="AlphaFoldDB" id="A0A1J4U3N1"/>
<evidence type="ECO:0000256" key="8">
    <source>
        <dbReference type="ARBA" id="ARBA00023049"/>
    </source>
</evidence>
<evidence type="ECO:0000256" key="1">
    <source>
        <dbReference type="ARBA" id="ARBA00022603"/>
    </source>
</evidence>
<dbReference type="Gene3D" id="3.40.140.10">
    <property type="entry name" value="Cytidine Deaminase, domain 2"/>
    <property type="match status" value="1"/>
</dbReference>
<organism evidence="10 11">
    <name type="scientific">Candidatus Kuenenbacteria bacterium CG1_02_38_13</name>
    <dbReference type="NCBI Taxonomy" id="1805235"/>
    <lineage>
        <taxon>Bacteria</taxon>
        <taxon>Candidatus Kueneniibacteriota</taxon>
    </lineage>
</organism>
<dbReference type="Pfam" id="PF04002">
    <property type="entry name" value="RadC"/>
    <property type="match status" value="1"/>
</dbReference>
<dbReference type="Proteomes" id="UP000182465">
    <property type="component" value="Unassembled WGS sequence"/>
</dbReference>
<dbReference type="GO" id="GO:0032259">
    <property type="term" value="P:methylation"/>
    <property type="evidence" value="ECO:0007669"/>
    <property type="project" value="UniProtKB-KW"/>
</dbReference>
<dbReference type="PROSITE" id="PS50249">
    <property type="entry name" value="MPN"/>
    <property type="match status" value="1"/>
</dbReference>
<comment type="caution">
    <text evidence="10">The sequence shown here is derived from an EMBL/GenBank/DDBJ whole genome shotgun (WGS) entry which is preliminary data.</text>
</comment>
<dbReference type="SUPFAM" id="SSF53335">
    <property type="entry name" value="S-adenosyl-L-methionine-dependent methyltransferases"/>
    <property type="match status" value="1"/>
</dbReference>
<dbReference type="PRINTS" id="PR00505">
    <property type="entry name" value="D12N6MTFRASE"/>
</dbReference>
<dbReference type="InterPro" id="IPR012327">
    <property type="entry name" value="MeTrfase_D12"/>
</dbReference>
<feature type="domain" description="MPN" evidence="9">
    <location>
        <begin position="1"/>
        <end position="71"/>
    </location>
</feature>
<evidence type="ECO:0000256" key="5">
    <source>
        <dbReference type="ARBA" id="ARBA00022723"/>
    </source>
</evidence>
<evidence type="ECO:0000256" key="6">
    <source>
        <dbReference type="ARBA" id="ARBA00022801"/>
    </source>
</evidence>
<dbReference type="GO" id="GO:0009007">
    <property type="term" value="F:site-specific DNA-methyltransferase (adenine-specific) activity"/>
    <property type="evidence" value="ECO:0007669"/>
    <property type="project" value="UniProtKB-EC"/>
</dbReference>
<dbReference type="InterPro" id="IPR029063">
    <property type="entry name" value="SAM-dependent_MTases_sf"/>
</dbReference>
<dbReference type="PANTHER" id="PTHR30471">
    <property type="entry name" value="DNA REPAIR PROTEIN RADC"/>
    <property type="match status" value="1"/>
</dbReference>
<dbReference type="InterPro" id="IPR037518">
    <property type="entry name" value="MPN"/>
</dbReference>
<reference evidence="10 11" key="1">
    <citation type="journal article" date="2016" name="Environ. Microbiol.">
        <title>Genomic resolution of a cold subsurface aquifer community provides metabolic insights for novel microbes adapted to high CO concentrations.</title>
        <authorList>
            <person name="Probst A.J."/>
            <person name="Castelle C.J."/>
            <person name="Singh A."/>
            <person name="Brown C.T."/>
            <person name="Anantharaman K."/>
            <person name="Sharon I."/>
            <person name="Hug L.A."/>
            <person name="Burstein D."/>
            <person name="Emerson J.B."/>
            <person name="Thomas B.C."/>
            <person name="Banfield J.F."/>
        </authorList>
    </citation>
    <scope>NUCLEOTIDE SEQUENCE [LARGE SCALE GENOMIC DNA]</scope>
    <source>
        <strain evidence="10">CG1_02_38_13</strain>
    </source>
</reference>
<keyword evidence="3" id="KW-0808">Transferase</keyword>
<keyword evidence="8" id="KW-0482">Metalloprotease</keyword>
<dbReference type="GO" id="GO:0046872">
    <property type="term" value="F:metal ion binding"/>
    <property type="evidence" value="ECO:0007669"/>
    <property type="project" value="UniProtKB-KW"/>
</dbReference>
<dbReference type="InterPro" id="IPR001405">
    <property type="entry name" value="UPF0758"/>
</dbReference>
<dbReference type="EMBL" id="MNVB01000038">
    <property type="protein sequence ID" value="OIO17206.1"/>
    <property type="molecule type" value="Genomic_DNA"/>
</dbReference>
<dbReference type="GO" id="GO:0009307">
    <property type="term" value="P:DNA restriction-modification system"/>
    <property type="evidence" value="ECO:0007669"/>
    <property type="project" value="InterPro"/>
</dbReference>
<sequence>MLACRSEAPPPATAGVVLLHNHPSGDVEPSKQDIEVINKILEDGKIMGVNVIDFIIVSEKDIHSVFQSSQKESTHYVSDGVQHSLFDLLETEQPTYAPTIKKIHKIYFSPESRVKAGRFQLQNRRYLGNKYKLLGFIEDIINEKCNGFSVFCDIFAGTGVVGERFNLNQGEI</sequence>
<keyword evidence="1" id="KW-0489">Methyltransferase</keyword>
<evidence type="ECO:0000256" key="3">
    <source>
        <dbReference type="ARBA" id="ARBA00022679"/>
    </source>
</evidence>
<dbReference type="GO" id="GO:0006508">
    <property type="term" value="P:proteolysis"/>
    <property type="evidence" value="ECO:0007669"/>
    <property type="project" value="UniProtKB-KW"/>
</dbReference>
<keyword evidence="7" id="KW-0862">Zinc</keyword>
<evidence type="ECO:0000256" key="4">
    <source>
        <dbReference type="ARBA" id="ARBA00022691"/>
    </source>
</evidence>
<dbReference type="PROSITE" id="PS01302">
    <property type="entry name" value="UPF0758"/>
    <property type="match status" value="1"/>
</dbReference>
<evidence type="ECO:0000313" key="10">
    <source>
        <dbReference type="EMBL" id="OIO17206.1"/>
    </source>
</evidence>
<dbReference type="InterPro" id="IPR025657">
    <property type="entry name" value="RadC_JAB"/>
</dbReference>
<dbReference type="GO" id="GO:0008237">
    <property type="term" value="F:metallopeptidase activity"/>
    <property type="evidence" value="ECO:0007669"/>
    <property type="project" value="UniProtKB-KW"/>
</dbReference>
<evidence type="ECO:0000256" key="2">
    <source>
        <dbReference type="ARBA" id="ARBA00022670"/>
    </source>
</evidence>
<gene>
    <name evidence="10" type="ORF">AUJ29_01835</name>
</gene>